<dbReference type="SUPFAM" id="SSF53474">
    <property type="entry name" value="alpha/beta-Hydrolases"/>
    <property type="match status" value="1"/>
</dbReference>
<protein>
    <submittedName>
        <fullName evidence="1">Uncharacterized protein</fullName>
    </submittedName>
</protein>
<sequence>MKFNGTLHRYNDHQVAFEYEPVGLPNALIMIGGMTDGLTTVPYLTNLPHVLEPLGYSVVQIQMKSSFIGWGTSSVKEDVTQIKQLIGYLKSEEGGNKKEIVIMGHSTGSQDVMQSLLSISDEIKAGILQASCSDRECFTLYASKEIRDDLNARAKKLLDEGKDDEILSREYMAYTNDTPVTAYRWCSVMLPEGDDDFFSTDLSDDALKQTFGKINKPFLVAYSEKDEFIPQDIDKHAVLKRWESISNPQFWSQNSGIVPGASHGVKQPASQEFLYEKVSAFFEEFNL</sequence>
<dbReference type="EMBL" id="CAEFZW010000002">
    <property type="protein sequence ID" value="CAB4252724.1"/>
    <property type="molecule type" value="Genomic_DNA"/>
</dbReference>
<gene>
    <name evidence="1" type="ORF">KABA2_02S02904</name>
</gene>
<dbReference type="Proteomes" id="UP000644660">
    <property type="component" value="Unassembled WGS sequence"/>
</dbReference>
<name>A0A8H2ZFW2_9SACH</name>
<organism evidence="1 2">
    <name type="scientific">Maudiozyma barnettii</name>
    <dbReference type="NCBI Taxonomy" id="61262"/>
    <lineage>
        <taxon>Eukaryota</taxon>
        <taxon>Fungi</taxon>
        <taxon>Dikarya</taxon>
        <taxon>Ascomycota</taxon>
        <taxon>Saccharomycotina</taxon>
        <taxon>Saccharomycetes</taxon>
        <taxon>Saccharomycetales</taxon>
        <taxon>Saccharomycetaceae</taxon>
        <taxon>Maudiozyma</taxon>
    </lineage>
</organism>
<dbReference type="AlphaFoldDB" id="A0A8H2ZFW2"/>
<dbReference type="PANTHER" id="PTHR31591:SF1">
    <property type="entry name" value="UPF0613 PROTEIN PB24D3.06C"/>
    <property type="match status" value="1"/>
</dbReference>
<keyword evidence="2" id="KW-1185">Reference proteome</keyword>
<evidence type="ECO:0000313" key="1">
    <source>
        <dbReference type="EMBL" id="CAB4252724.1"/>
    </source>
</evidence>
<dbReference type="InterPro" id="IPR029058">
    <property type="entry name" value="AB_hydrolase_fold"/>
</dbReference>
<accession>A0A8H2ZFW2</accession>
<dbReference type="InterPro" id="IPR013744">
    <property type="entry name" value="SidJ"/>
</dbReference>
<dbReference type="GeneID" id="64855858"/>
<dbReference type="Pfam" id="PF08538">
    <property type="entry name" value="DUF1749"/>
    <property type="match status" value="1"/>
</dbReference>
<dbReference type="OrthoDB" id="10034502at2759"/>
<comment type="caution">
    <text evidence="1">The sequence shown here is derived from an EMBL/GenBank/DDBJ whole genome shotgun (WGS) entry which is preliminary data.</text>
</comment>
<proteinExistence type="predicted"/>
<dbReference type="PANTHER" id="PTHR31591">
    <property type="entry name" value="UPF0613 PROTEIN PB24D3.06C"/>
    <property type="match status" value="1"/>
</dbReference>
<evidence type="ECO:0000313" key="2">
    <source>
        <dbReference type="Proteomes" id="UP000644660"/>
    </source>
</evidence>
<dbReference type="Gene3D" id="3.40.50.1820">
    <property type="entry name" value="alpha/beta hydrolase"/>
    <property type="match status" value="1"/>
</dbReference>
<reference evidence="1 2" key="1">
    <citation type="submission" date="2020-05" db="EMBL/GenBank/DDBJ databases">
        <authorList>
            <person name="Casaregola S."/>
            <person name="Devillers H."/>
            <person name="Grondin C."/>
        </authorList>
    </citation>
    <scope>NUCLEOTIDE SEQUENCE [LARGE SCALE GENOMIC DNA]</scope>
    <source>
        <strain evidence="1 2">CLIB 1767</strain>
    </source>
</reference>
<dbReference type="RefSeq" id="XP_041404762.1">
    <property type="nucleotide sequence ID" value="XM_041548828.1"/>
</dbReference>